<feature type="region of interest" description="Disordered" evidence="8">
    <location>
        <begin position="232"/>
        <end position="266"/>
    </location>
</feature>
<feature type="compositionally biased region" description="Polar residues" evidence="8">
    <location>
        <begin position="233"/>
        <end position="266"/>
    </location>
</feature>
<evidence type="ECO:0000256" key="7">
    <source>
        <dbReference type="PROSITE-ProRule" id="PRU00042"/>
    </source>
</evidence>
<dbReference type="InterPro" id="IPR007219">
    <property type="entry name" value="XnlR_reg_dom"/>
</dbReference>
<evidence type="ECO:0000256" key="2">
    <source>
        <dbReference type="ARBA" id="ARBA00022723"/>
    </source>
</evidence>
<keyword evidence="11" id="KW-1185">Reference proteome</keyword>
<dbReference type="GO" id="GO:0006351">
    <property type="term" value="P:DNA-templated transcription"/>
    <property type="evidence" value="ECO:0007669"/>
    <property type="project" value="InterPro"/>
</dbReference>
<dbReference type="Gene3D" id="3.30.160.60">
    <property type="entry name" value="Classic Zinc Finger"/>
    <property type="match status" value="2"/>
</dbReference>
<feature type="domain" description="C2H2-type" evidence="9">
    <location>
        <begin position="58"/>
        <end position="85"/>
    </location>
</feature>
<keyword evidence="3" id="KW-0677">Repeat</keyword>
<dbReference type="AlphaFoldDB" id="A0A395M6G6"/>
<feature type="compositionally biased region" description="Polar residues" evidence="8">
    <location>
        <begin position="812"/>
        <end position="823"/>
    </location>
</feature>
<sequence length="832" mass="92883">LIARLPIATLPSSSVAIHAWKTRPDYVKMPGANVAVLPPPAASTASSRKASLAPERKYKCQFCNRAFSRSEHRSRHERSHTKERPFKCMKCRSTFVRRDLLLRHDRTVHAKDGGVPLHSDGKRRAGPKTRAVGAPSKSSIAIDTSTLEQMESGTDAMFDVEAAAMLVADLHHKATAAMREDHSYEDSPSMTYSPHNASAMESTVTYPSGAIALPQVQWDGFMSQSVAEPKAHSITSSASGSFESQPSFASGATLQPQSNQLPPINGQNCNGLVPALQSMINSLPNSAAAPPSPWVSESSKAGYKAPEVLGDDERNAILDNIRNADSEHAIPEGFRLPGLGSLNRYLSTYFGLFHHHLPFLHPASFHPTKVSPQLLLAVLSIGALYAFDQEQAYMLHIGSKVLVNQFLQSKENFSSRKCPLWTMQSNLLNMVFASWSGDPKGLEWTCSIKSLLANMVAGNRYELKLRQEARTGAKPTRAEWVEDEGCRRTYYAVYIFFGLLTLTYNHTPAISFSEFEDLQLPSTETLWNLQVADETMWQEHLAASTTVTFMEAHDNLFQGETLRYSTFGTRVMINALFLEVWYHKRSPEALQDVVTEYKLRLALETWEKSVDMCEAEAFPVPISAPHKGHPLIFNAKAMYRNARARLEVDLKAVQEALRYHEPYEVAAAMTHARDRVKRSSEMVKVIDECYNCLETVVSQGVRWIARVSPTNWSVEHALCGMDLMIILSLWLYRLEHDEEPATQEELAMYNKVRQLLVKEIDENYMSQLSAVVARLWGSILDEVVVWGMTRLMGDSFKLHSQALVGYVDDPEASSNVSTPSMISQGADEDSVY</sequence>
<dbReference type="Pfam" id="PF04082">
    <property type="entry name" value="Fungal_trans"/>
    <property type="match status" value="1"/>
</dbReference>
<dbReference type="PANTHER" id="PTHR40626">
    <property type="entry name" value="MIP31509P"/>
    <property type="match status" value="1"/>
</dbReference>
<dbReference type="Proteomes" id="UP000265631">
    <property type="component" value="Unassembled WGS sequence"/>
</dbReference>
<dbReference type="PROSITE" id="PS50157">
    <property type="entry name" value="ZINC_FINGER_C2H2_2"/>
    <property type="match status" value="2"/>
</dbReference>
<name>A0A395M6G6_9HYPO</name>
<dbReference type="GO" id="GO:0008270">
    <property type="term" value="F:zinc ion binding"/>
    <property type="evidence" value="ECO:0007669"/>
    <property type="project" value="UniProtKB-KW"/>
</dbReference>
<feature type="region of interest" description="Disordered" evidence="8">
    <location>
        <begin position="811"/>
        <end position="832"/>
    </location>
</feature>
<evidence type="ECO:0000256" key="4">
    <source>
        <dbReference type="ARBA" id="ARBA00022771"/>
    </source>
</evidence>
<keyword evidence="2" id="KW-0479">Metal-binding</keyword>
<protein>
    <recommendedName>
        <fullName evidence="9">C2H2-type domain-containing protein</fullName>
    </recommendedName>
</protein>
<dbReference type="FunFam" id="3.30.160.60:FF:000190">
    <property type="entry name" value="C2H2 finger domain protein"/>
    <property type="match status" value="1"/>
</dbReference>
<organism evidence="10 11">
    <name type="scientific">Fusarium flagelliforme</name>
    <dbReference type="NCBI Taxonomy" id="2675880"/>
    <lineage>
        <taxon>Eukaryota</taxon>
        <taxon>Fungi</taxon>
        <taxon>Dikarya</taxon>
        <taxon>Ascomycota</taxon>
        <taxon>Pezizomycotina</taxon>
        <taxon>Sordariomycetes</taxon>
        <taxon>Hypocreomycetidae</taxon>
        <taxon>Hypocreales</taxon>
        <taxon>Nectriaceae</taxon>
        <taxon>Fusarium</taxon>
        <taxon>Fusarium incarnatum-equiseti species complex</taxon>
    </lineage>
</organism>
<dbReference type="CDD" id="cd12148">
    <property type="entry name" value="fungal_TF_MHR"/>
    <property type="match status" value="1"/>
</dbReference>
<comment type="caution">
    <text evidence="10">The sequence shown here is derived from an EMBL/GenBank/DDBJ whole genome shotgun (WGS) entry which is preliminary data.</text>
</comment>
<evidence type="ECO:0000313" key="11">
    <source>
        <dbReference type="Proteomes" id="UP000265631"/>
    </source>
</evidence>
<evidence type="ECO:0000256" key="6">
    <source>
        <dbReference type="ARBA" id="ARBA00023242"/>
    </source>
</evidence>
<keyword evidence="4 7" id="KW-0863">Zinc-finger</keyword>
<dbReference type="GO" id="GO:0000785">
    <property type="term" value="C:chromatin"/>
    <property type="evidence" value="ECO:0007669"/>
    <property type="project" value="TreeGrafter"/>
</dbReference>
<dbReference type="PANTHER" id="PTHR40626:SF8">
    <property type="entry name" value="C2H2 FINGER DOMAIN TRANSCRIPTION FACTOR (EUROFUNG)-RELATED"/>
    <property type="match status" value="1"/>
</dbReference>
<dbReference type="SUPFAM" id="SSF57667">
    <property type="entry name" value="beta-beta-alpha zinc fingers"/>
    <property type="match status" value="1"/>
</dbReference>
<dbReference type="STRING" id="2594813.A0A395M6G6"/>
<keyword evidence="5" id="KW-0862">Zinc</keyword>
<dbReference type="SMART" id="SM00355">
    <property type="entry name" value="ZnF_C2H2"/>
    <property type="match status" value="2"/>
</dbReference>
<comment type="subcellular location">
    <subcellularLocation>
        <location evidence="1">Nucleus</location>
    </subcellularLocation>
</comment>
<evidence type="ECO:0000256" key="5">
    <source>
        <dbReference type="ARBA" id="ARBA00022833"/>
    </source>
</evidence>
<dbReference type="GO" id="GO:0000978">
    <property type="term" value="F:RNA polymerase II cis-regulatory region sequence-specific DNA binding"/>
    <property type="evidence" value="ECO:0007669"/>
    <property type="project" value="InterPro"/>
</dbReference>
<dbReference type="GO" id="GO:0000981">
    <property type="term" value="F:DNA-binding transcription factor activity, RNA polymerase II-specific"/>
    <property type="evidence" value="ECO:0007669"/>
    <property type="project" value="InterPro"/>
</dbReference>
<dbReference type="InterPro" id="IPR036236">
    <property type="entry name" value="Znf_C2H2_sf"/>
</dbReference>
<dbReference type="InterPro" id="IPR013087">
    <property type="entry name" value="Znf_C2H2_type"/>
</dbReference>
<feature type="region of interest" description="Disordered" evidence="8">
    <location>
        <begin position="112"/>
        <end position="138"/>
    </location>
</feature>
<keyword evidence="6" id="KW-0539">Nucleus</keyword>
<evidence type="ECO:0000256" key="3">
    <source>
        <dbReference type="ARBA" id="ARBA00022737"/>
    </source>
</evidence>
<feature type="non-terminal residue" evidence="10">
    <location>
        <position position="1"/>
    </location>
</feature>
<feature type="domain" description="C2H2-type" evidence="9">
    <location>
        <begin position="86"/>
        <end position="114"/>
    </location>
</feature>
<dbReference type="InterPro" id="IPR051059">
    <property type="entry name" value="VerF-like"/>
</dbReference>
<evidence type="ECO:0000256" key="8">
    <source>
        <dbReference type="SAM" id="MobiDB-lite"/>
    </source>
</evidence>
<accession>A0A395M6G6</accession>
<dbReference type="GO" id="GO:0005634">
    <property type="term" value="C:nucleus"/>
    <property type="evidence" value="ECO:0007669"/>
    <property type="project" value="UniProtKB-SubCell"/>
</dbReference>
<gene>
    <name evidence="10" type="ORF">FIE12Z_12291</name>
</gene>
<proteinExistence type="predicted"/>
<dbReference type="PROSITE" id="PS00028">
    <property type="entry name" value="ZINC_FINGER_C2H2_1"/>
    <property type="match status" value="2"/>
</dbReference>
<dbReference type="EMBL" id="PXXK01000562">
    <property type="protein sequence ID" value="RFN43465.1"/>
    <property type="molecule type" value="Genomic_DNA"/>
</dbReference>
<evidence type="ECO:0000259" key="9">
    <source>
        <dbReference type="PROSITE" id="PS50157"/>
    </source>
</evidence>
<reference evidence="10 11" key="1">
    <citation type="journal article" date="2018" name="PLoS Pathog.">
        <title>Evolution of structural diversity of trichothecenes, a family of toxins produced by plant pathogenic and entomopathogenic fungi.</title>
        <authorList>
            <person name="Proctor R.H."/>
            <person name="McCormick S.P."/>
            <person name="Kim H.S."/>
            <person name="Cardoza R.E."/>
            <person name="Stanley A.M."/>
            <person name="Lindo L."/>
            <person name="Kelly A."/>
            <person name="Brown D.W."/>
            <person name="Lee T."/>
            <person name="Vaughan M.M."/>
            <person name="Alexander N.J."/>
            <person name="Busman M."/>
            <person name="Gutierrez S."/>
        </authorList>
    </citation>
    <scope>NUCLEOTIDE SEQUENCE [LARGE SCALE GENOMIC DNA]</scope>
    <source>
        <strain evidence="10 11">NRRL 13405</strain>
    </source>
</reference>
<evidence type="ECO:0000256" key="1">
    <source>
        <dbReference type="ARBA" id="ARBA00004123"/>
    </source>
</evidence>
<evidence type="ECO:0000313" key="10">
    <source>
        <dbReference type="EMBL" id="RFN43465.1"/>
    </source>
</evidence>